<sequence length="389" mass="42727">MEVVIGTYDPFLIGFDLITDSNEDTGYRFEPKFVDRGHAGCVKSVAVDSSGTLLASGSTDETIRLFSLADHKELGSLHQHEGSVTCLTFCGNSHMISASEDKTICVWQCKTWECLKILKGHKGAVNSASVHPSGRLAMSVSKDKHLRTWNLVTGRSAYVTNIKEVATLIRWSPCGDSYSFVTGNKVVIYKVATAALSFTMELPKPVLDVKFLNETVLAVAGEMDGIHVFDSENQKTLQIITGHESRIKALQVVHGPLLGDSKVKCILLSVSSDGDLRAWSLNPDDLSEQALLLARYEMNGRPTCMTVAVTRPKPTPFKGQEETPKPESNSDRRTTSESAGEPKKKKTKKKRKRSSKKKTSKEEAEAGSPTREDEAAEKDDQEEAMSEED</sequence>
<dbReference type="STRING" id="45351.A7SCC7"/>
<name>A7SCC7_NEMVE</name>
<comment type="function">
    <text evidence="3">Negatively regulates the PAK1 kinase. PAK1 is a member of the PAK kinase family, which has been shown to play a positive role in the regulation of signaling pathways involving MAPK8 and RELA. PAK1 exists as an inactive homodimer, which is activated by binding of small GTPases such as CDC42 to an N-terminal regulatory domain. PAK1IP1 also binds to the N-terminus of PAK1, and inhibits the specific activation of PAK1 by CDC42. May be involved in ribosomal large subunit assembly.</text>
</comment>
<dbReference type="CDD" id="cd00200">
    <property type="entry name" value="WD40"/>
    <property type="match status" value="1"/>
</dbReference>
<dbReference type="InterPro" id="IPR015943">
    <property type="entry name" value="WD40/YVTN_repeat-like_dom_sf"/>
</dbReference>
<keyword evidence="7" id="KW-1185">Reference proteome</keyword>
<evidence type="ECO:0000256" key="5">
    <source>
        <dbReference type="SAM" id="MobiDB-lite"/>
    </source>
</evidence>
<dbReference type="PhylomeDB" id="A7SCC7"/>
<dbReference type="InParanoid" id="A7SCC7"/>
<dbReference type="InterPro" id="IPR051959">
    <property type="entry name" value="PAK1-Kinase_Regulator"/>
</dbReference>
<evidence type="ECO:0000256" key="4">
    <source>
        <dbReference type="PROSITE-ProRule" id="PRU00221"/>
    </source>
</evidence>
<proteinExistence type="predicted"/>
<dbReference type="EMBL" id="DS469622">
    <property type="protein sequence ID" value="EDO38638.1"/>
    <property type="molecule type" value="Genomic_DNA"/>
</dbReference>
<dbReference type="SMART" id="SM00320">
    <property type="entry name" value="WD40"/>
    <property type="match status" value="5"/>
</dbReference>
<dbReference type="PANTHER" id="PTHR44675:SF1">
    <property type="entry name" value="P21-ACTIVATED PROTEIN KINASE-INTERACTING PROTEIN 1"/>
    <property type="match status" value="1"/>
</dbReference>
<dbReference type="PROSITE" id="PS50082">
    <property type="entry name" value="WD_REPEATS_2"/>
    <property type="match status" value="3"/>
</dbReference>
<dbReference type="SUPFAM" id="SSF50978">
    <property type="entry name" value="WD40 repeat-like"/>
    <property type="match status" value="1"/>
</dbReference>
<evidence type="ECO:0000256" key="3">
    <source>
        <dbReference type="ARBA" id="ARBA00045213"/>
    </source>
</evidence>
<dbReference type="GO" id="GO:0005730">
    <property type="term" value="C:nucleolus"/>
    <property type="evidence" value="ECO:0000318"/>
    <property type="project" value="GO_Central"/>
</dbReference>
<feature type="region of interest" description="Disordered" evidence="5">
    <location>
        <begin position="307"/>
        <end position="389"/>
    </location>
</feature>
<dbReference type="GO" id="GO:0000463">
    <property type="term" value="P:maturation of LSU-rRNA from tricistronic rRNA transcript (SSU-rRNA, 5.8S rRNA, LSU-rRNA)"/>
    <property type="evidence" value="ECO:0000318"/>
    <property type="project" value="GO_Central"/>
</dbReference>
<dbReference type="eggNOG" id="KOG0294">
    <property type="taxonomic scope" value="Eukaryota"/>
</dbReference>
<dbReference type="InterPro" id="IPR036322">
    <property type="entry name" value="WD40_repeat_dom_sf"/>
</dbReference>
<dbReference type="OrthoDB" id="308449at2759"/>
<feature type="repeat" description="WD" evidence="4">
    <location>
        <begin position="35"/>
        <end position="76"/>
    </location>
</feature>
<accession>A7SCC7</accession>
<feature type="repeat" description="WD" evidence="4">
    <location>
        <begin position="77"/>
        <end position="117"/>
    </location>
</feature>
<gene>
    <name evidence="6" type="ORF">NEMVEDRAFT_v1g244276</name>
</gene>
<dbReference type="PROSITE" id="PS50294">
    <property type="entry name" value="WD_REPEATS_REGION"/>
    <property type="match status" value="2"/>
</dbReference>
<dbReference type="Proteomes" id="UP000001593">
    <property type="component" value="Unassembled WGS sequence"/>
</dbReference>
<reference evidence="6 7" key="1">
    <citation type="journal article" date="2007" name="Science">
        <title>Sea anemone genome reveals ancestral eumetazoan gene repertoire and genomic organization.</title>
        <authorList>
            <person name="Putnam N.H."/>
            <person name="Srivastava M."/>
            <person name="Hellsten U."/>
            <person name="Dirks B."/>
            <person name="Chapman J."/>
            <person name="Salamov A."/>
            <person name="Terry A."/>
            <person name="Shapiro H."/>
            <person name="Lindquist E."/>
            <person name="Kapitonov V.V."/>
            <person name="Jurka J."/>
            <person name="Genikhovich G."/>
            <person name="Grigoriev I.V."/>
            <person name="Lucas S.M."/>
            <person name="Steele R.E."/>
            <person name="Finnerty J.R."/>
            <person name="Technau U."/>
            <person name="Martindale M.Q."/>
            <person name="Rokhsar D.S."/>
        </authorList>
    </citation>
    <scope>NUCLEOTIDE SEQUENCE [LARGE SCALE GENOMIC DNA]</scope>
    <source>
        <strain evidence="7">CH2 X CH6</strain>
    </source>
</reference>
<dbReference type="InterPro" id="IPR019775">
    <property type="entry name" value="WD40_repeat_CS"/>
</dbReference>
<protein>
    <recommendedName>
        <fullName evidence="8">P21-activated protein kinase-interacting protein 1-like</fullName>
    </recommendedName>
</protein>
<keyword evidence="2" id="KW-0677">Repeat</keyword>
<feature type="compositionally biased region" description="Basic residues" evidence="5">
    <location>
        <begin position="343"/>
        <end position="359"/>
    </location>
</feature>
<dbReference type="FunCoup" id="A7SCC7">
    <property type="interactions" value="475"/>
</dbReference>
<evidence type="ECO:0000256" key="1">
    <source>
        <dbReference type="ARBA" id="ARBA00022574"/>
    </source>
</evidence>
<feature type="repeat" description="WD" evidence="4">
    <location>
        <begin position="118"/>
        <end position="159"/>
    </location>
</feature>
<dbReference type="InterPro" id="IPR001680">
    <property type="entry name" value="WD40_rpt"/>
</dbReference>
<dbReference type="AlphaFoldDB" id="A7SCC7"/>
<dbReference type="PROSITE" id="PS00678">
    <property type="entry name" value="WD_REPEATS_1"/>
    <property type="match status" value="1"/>
</dbReference>
<feature type="compositionally biased region" description="Acidic residues" evidence="5">
    <location>
        <begin position="374"/>
        <end position="389"/>
    </location>
</feature>
<keyword evidence="1 4" id="KW-0853">WD repeat</keyword>
<evidence type="ECO:0000313" key="7">
    <source>
        <dbReference type="Proteomes" id="UP000001593"/>
    </source>
</evidence>
<evidence type="ECO:0008006" key="8">
    <source>
        <dbReference type="Google" id="ProtNLM"/>
    </source>
</evidence>
<dbReference type="PANTHER" id="PTHR44675">
    <property type="entry name" value="PAK1 INTERACTING PROTEIN 1"/>
    <property type="match status" value="1"/>
</dbReference>
<evidence type="ECO:0000313" key="6">
    <source>
        <dbReference type="EMBL" id="EDO38638.1"/>
    </source>
</evidence>
<dbReference type="KEGG" id="nve:5510232"/>
<evidence type="ECO:0000256" key="2">
    <source>
        <dbReference type="ARBA" id="ARBA00022737"/>
    </source>
</evidence>
<organism evidence="6 7">
    <name type="scientific">Nematostella vectensis</name>
    <name type="common">Starlet sea anemone</name>
    <dbReference type="NCBI Taxonomy" id="45351"/>
    <lineage>
        <taxon>Eukaryota</taxon>
        <taxon>Metazoa</taxon>
        <taxon>Cnidaria</taxon>
        <taxon>Anthozoa</taxon>
        <taxon>Hexacorallia</taxon>
        <taxon>Actiniaria</taxon>
        <taxon>Edwardsiidae</taxon>
        <taxon>Nematostella</taxon>
    </lineage>
</organism>
<feature type="compositionally biased region" description="Basic and acidic residues" evidence="5">
    <location>
        <begin position="319"/>
        <end position="335"/>
    </location>
</feature>
<dbReference type="GO" id="GO:0004860">
    <property type="term" value="F:protein kinase inhibitor activity"/>
    <property type="evidence" value="ECO:0000318"/>
    <property type="project" value="GO_Central"/>
</dbReference>
<dbReference type="Pfam" id="PF00400">
    <property type="entry name" value="WD40"/>
    <property type="match status" value="3"/>
</dbReference>
<dbReference type="OMA" id="IIIWRTK"/>
<dbReference type="Gene3D" id="2.130.10.10">
    <property type="entry name" value="YVTN repeat-like/Quinoprotein amine dehydrogenase"/>
    <property type="match status" value="2"/>
</dbReference>
<dbReference type="HOGENOM" id="CLU_031466_2_0_1"/>